<dbReference type="GeneID" id="18924331"/>
<feature type="compositionally biased region" description="Basic and acidic residues" evidence="1">
    <location>
        <begin position="301"/>
        <end position="318"/>
    </location>
</feature>
<dbReference type="VEuPathDB" id="FungiDB:MELLADRAFT_111275"/>
<protein>
    <submittedName>
        <fullName evidence="3">Uncharacterized protein</fullName>
    </submittedName>
</protein>
<gene>
    <name evidence="3" type="ORF">MELLADRAFT_111275</name>
</gene>
<feature type="transmembrane region" description="Helical" evidence="2">
    <location>
        <begin position="205"/>
        <end position="224"/>
    </location>
</feature>
<feature type="region of interest" description="Disordered" evidence="1">
    <location>
        <begin position="78"/>
        <end position="107"/>
    </location>
</feature>
<name>F4S2K8_MELLP</name>
<dbReference type="Proteomes" id="UP000001072">
    <property type="component" value="Unassembled WGS sequence"/>
</dbReference>
<accession>F4S2K8</accession>
<proteinExistence type="predicted"/>
<dbReference type="AlphaFoldDB" id="F4S2K8"/>
<reference evidence="4" key="1">
    <citation type="journal article" date="2011" name="Proc. Natl. Acad. Sci. U.S.A.">
        <title>Obligate biotrophy features unraveled by the genomic analysis of rust fungi.</title>
        <authorList>
            <person name="Duplessis S."/>
            <person name="Cuomo C.A."/>
            <person name="Lin Y.-C."/>
            <person name="Aerts A."/>
            <person name="Tisserant E."/>
            <person name="Veneault-Fourrey C."/>
            <person name="Joly D.L."/>
            <person name="Hacquard S."/>
            <person name="Amselem J."/>
            <person name="Cantarel B.L."/>
            <person name="Chiu R."/>
            <person name="Coutinho P.M."/>
            <person name="Feau N."/>
            <person name="Field M."/>
            <person name="Frey P."/>
            <person name="Gelhaye E."/>
            <person name="Goldberg J."/>
            <person name="Grabherr M.G."/>
            <person name="Kodira C.D."/>
            <person name="Kohler A."/>
            <person name="Kuees U."/>
            <person name="Lindquist E.A."/>
            <person name="Lucas S.M."/>
            <person name="Mago R."/>
            <person name="Mauceli E."/>
            <person name="Morin E."/>
            <person name="Murat C."/>
            <person name="Pangilinan J.L."/>
            <person name="Park R."/>
            <person name="Pearson M."/>
            <person name="Quesneville H."/>
            <person name="Rouhier N."/>
            <person name="Sakthikumar S."/>
            <person name="Salamov A.A."/>
            <person name="Schmutz J."/>
            <person name="Selles B."/>
            <person name="Shapiro H."/>
            <person name="Tanguay P."/>
            <person name="Tuskan G.A."/>
            <person name="Henrissat B."/>
            <person name="Van de Peer Y."/>
            <person name="Rouze P."/>
            <person name="Ellis J.G."/>
            <person name="Dodds P.N."/>
            <person name="Schein J.E."/>
            <person name="Zhong S."/>
            <person name="Hamelin R.C."/>
            <person name="Grigoriev I.V."/>
            <person name="Szabo L.J."/>
            <person name="Martin F."/>
        </authorList>
    </citation>
    <scope>NUCLEOTIDE SEQUENCE [LARGE SCALE GENOMIC DNA]</scope>
    <source>
        <strain evidence="4">98AG31 / pathotype 3-4-7</strain>
    </source>
</reference>
<evidence type="ECO:0000313" key="4">
    <source>
        <dbReference type="Proteomes" id="UP000001072"/>
    </source>
</evidence>
<dbReference type="InParanoid" id="F4S2K8"/>
<keyword evidence="2" id="KW-1133">Transmembrane helix</keyword>
<evidence type="ECO:0000313" key="3">
    <source>
        <dbReference type="EMBL" id="EGG01020.1"/>
    </source>
</evidence>
<organism evidence="4">
    <name type="scientific">Melampsora larici-populina (strain 98AG31 / pathotype 3-4-7)</name>
    <name type="common">Poplar leaf rust fungus</name>
    <dbReference type="NCBI Taxonomy" id="747676"/>
    <lineage>
        <taxon>Eukaryota</taxon>
        <taxon>Fungi</taxon>
        <taxon>Dikarya</taxon>
        <taxon>Basidiomycota</taxon>
        <taxon>Pucciniomycotina</taxon>
        <taxon>Pucciniomycetes</taxon>
        <taxon>Pucciniales</taxon>
        <taxon>Melampsoraceae</taxon>
        <taxon>Melampsora</taxon>
    </lineage>
</organism>
<feature type="region of interest" description="Disordered" evidence="1">
    <location>
        <begin position="290"/>
        <end position="318"/>
    </location>
</feature>
<dbReference type="HOGENOM" id="CLU_874583_0_0_1"/>
<sequence length="318" mass="35867">MSITIYGNLTMAGNSSITNTNSSGGPTPAQLITAVPEGNAYGREPSVDVEDSVVEDPVVEDQAVEQLPMEQLALEAPCRRRGQSVPIAQPPRAPRRANAPPQRRRSSRIALRIERRNTPPPRRALPSVHEDFDYWSKIWTLPPNLLCYLSPGWLPDWTTRDLLRQIIWHFKPNQRIPCGALKANIIELFEHHVAFQYDNIRRFRLAFVLLIGIAFVLFQLNGVVRQGKVRNRQNGTHHENQLRRLRLTRATANLSTPLHAHEGSQARDTSFQRALHNVVRRRSLSTGDLGAVKFQSSSKGRNREPLSCEGAEAAHKRS</sequence>
<keyword evidence="2" id="KW-0472">Membrane</keyword>
<dbReference type="RefSeq" id="XP_007415620.1">
    <property type="nucleotide sequence ID" value="XM_007415558.1"/>
</dbReference>
<evidence type="ECO:0000256" key="2">
    <source>
        <dbReference type="SAM" id="Phobius"/>
    </source>
</evidence>
<dbReference type="EMBL" id="GL883141">
    <property type="protein sequence ID" value="EGG01020.1"/>
    <property type="molecule type" value="Genomic_DNA"/>
</dbReference>
<keyword evidence="4" id="KW-1185">Reference proteome</keyword>
<evidence type="ECO:0000256" key="1">
    <source>
        <dbReference type="SAM" id="MobiDB-lite"/>
    </source>
</evidence>
<dbReference type="KEGG" id="mlr:MELLADRAFT_111275"/>
<dbReference type="eggNOG" id="ENOG502QZJN">
    <property type="taxonomic scope" value="Eukaryota"/>
</dbReference>
<keyword evidence="2" id="KW-0812">Transmembrane</keyword>